<sequence>MKPKVSICIPAYKEPELIKICLESIVKQTFSNYEVVITDDSPNNELGIIINSYKDKIKNIRYYKNESNKGSPENWNECVRKAQGEYIKIIHHDDWFVDETCLQKFVDLLDNNPEVNFAFSACNSCDRDRELISVHKINNATLEGLKKNYETLFLGNFIGAPSVTIYRKQVNLEYNKDLMWLVDIDFYTKILSINNKFAYCNDILMNVTADSDHQVTKQCENNKEIDLSESIYLYSKIKDIIIRIKYLSILRYKFYKYKINKIEDIPSKNNLQIYPEFILLIKLNSIRKFIKNILTK</sequence>
<dbReference type="GO" id="GO:0016758">
    <property type="term" value="F:hexosyltransferase activity"/>
    <property type="evidence" value="ECO:0007669"/>
    <property type="project" value="UniProtKB-ARBA"/>
</dbReference>
<feature type="domain" description="Glycosyltransferase 2-like" evidence="1">
    <location>
        <begin position="6"/>
        <end position="170"/>
    </location>
</feature>
<dbReference type="SUPFAM" id="SSF53448">
    <property type="entry name" value="Nucleotide-diphospho-sugar transferases"/>
    <property type="match status" value="1"/>
</dbReference>
<dbReference type="Pfam" id="PF00535">
    <property type="entry name" value="Glycos_transf_2"/>
    <property type="match status" value="1"/>
</dbReference>
<gene>
    <name evidence="2" type="ORF">UR64_C0012G0006</name>
</gene>
<evidence type="ECO:0000313" key="3">
    <source>
        <dbReference type="Proteomes" id="UP000034952"/>
    </source>
</evidence>
<dbReference type="Gene3D" id="3.90.550.10">
    <property type="entry name" value="Spore Coat Polysaccharide Biosynthesis Protein SpsA, Chain A"/>
    <property type="match status" value="1"/>
</dbReference>
<organism evidence="2 3">
    <name type="scientific">Candidatus Nomurabacteria bacterium GW2011_GWE1_35_16</name>
    <dbReference type="NCBI Taxonomy" id="1618761"/>
    <lineage>
        <taxon>Bacteria</taxon>
        <taxon>Candidatus Nomuraibacteriota</taxon>
    </lineage>
</organism>
<proteinExistence type="predicted"/>
<dbReference type="Proteomes" id="UP000034952">
    <property type="component" value="Unassembled WGS sequence"/>
</dbReference>
<protein>
    <submittedName>
        <fullName evidence="2">Glycosyl transferase family 2</fullName>
    </submittedName>
</protein>
<dbReference type="InterPro" id="IPR001173">
    <property type="entry name" value="Glyco_trans_2-like"/>
</dbReference>
<evidence type="ECO:0000259" key="1">
    <source>
        <dbReference type="Pfam" id="PF00535"/>
    </source>
</evidence>
<dbReference type="InterPro" id="IPR029044">
    <property type="entry name" value="Nucleotide-diphossugar_trans"/>
</dbReference>
<name>A0A0G0B9U1_9BACT</name>
<dbReference type="AlphaFoldDB" id="A0A0G0B9U1"/>
<evidence type="ECO:0000313" key="2">
    <source>
        <dbReference type="EMBL" id="KKP66109.1"/>
    </source>
</evidence>
<comment type="caution">
    <text evidence="2">The sequence shown here is derived from an EMBL/GenBank/DDBJ whole genome shotgun (WGS) entry which is preliminary data.</text>
</comment>
<dbReference type="EMBL" id="LBPY01000012">
    <property type="protein sequence ID" value="KKP66109.1"/>
    <property type="molecule type" value="Genomic_DNA"/>
</dbReference>
<accession>A0A0G0B9U1</accession>
<keyword evidence="2" id="KW-0808">Transferase</keyword>
<reference evidence="2 3" key="1">
    <citation type="journal article" date="2015" name="Nature">
        <title>rRNA introns, odd ribosomes, and small enigmatic genomes across a large radiation of phyla.</title>
        <authorList>
            <person name="Brown C.T."/>
            <person name="Hug L.A."/>
            <person name="Thomas B.C."/>
            <person name="Sharon I."/>
            <person name="Castelle C.J."/>
            <person name="Singh A."/>
            <person name="Wilkins M.J."/>
            <person name="Williams K.H."/>
            <person name="Banfield J.F."/>
        </authorList>
    </citation>
    <scope>NUCLEOTIDE SEQUENCE [LARGE SCALE GENOMIC DNA]</scope>
</reference>
<dbReference type="CDD" id="cd00761">
    <property type="entry name" value="Glyco_tranf_GTA_type"/>
    <property type="match status" value="1"/>
</dbReference>
<dbReference type="PANTHER" id="PTHR22916:SF3">
    <property type="entry name" value="UDP-GLCNAC:BETAGAL BETA-1,3-N-ACETYLGLUCOSAMINYLTRANSFERASE-LIKE PROTEIN 1"/>
    <property type="match status" value="1"/>
</dbReference>
<dbReference type="PANTHER" id="PTHR22916">
    <property type="entry name" value="GLYCOSYLTRANSFERASE"/>
    <property type="match status" value="1"/>
</dbReference>